<dbReference type="AlphaFoldDB" id="A0A0E9PVR3"/>
<protein>
    <submittedName>
        <fullName evidence="1">Uncharacterized protein</fullName>
    </submittedName>
</protein>
<organism evidence="1">
    <name type="scientific">Anguilla anguilla</name>
    <name type="common">European freshwater eel</name>
    <name type="synonym">Muraena anguilla</name>
    <dbReference type="NCBI Taxonomy" id="7936"/>
    <lineage>
        <taxon>Eukaryota</taxon>
        <taxon>Metazoa</taxon>
        <taxon>Chordata</taxon>
        <taxon>Craniata</taxon>
        <taxon>Vertebrata</taxon>
        <taxon>Euteleostomi</taxon>
        <taxon>Actinopterygii</taxon>
        <taxon>Neopterygii</taxon>
        <taxon>Teleostei</taxon>
        <taxon>Anguilliformes</taxon>
        <taxon>Anguillidae</taxon>
        <taxon>Anguilla</taxon>
    </lineage>
</organism>
<dbReference type="EMBL" id="GBXM01100230">
    <property type="protein sequence ID" value="JAH08347.1"/>
    <property type="molecule type" value="Transcribed_RNA"/>
</dbReference>
<evidence type="ECO:0000313" key="1">
    <source>
        <dbReference type="EMBL" id="JAH08347.1"/>
    </source>
</evidence>
<accession>A0A0E9PVR3</accession>
<name>A0A0E9PVR3_ANGAN</name>
<proteinExistence type="predicted"/>
<reference evidence="1" key="1">
    <citation type="submission" date="2014-11" db="EMBL/GenBank/DDBJ databases">
        <authorList>
            <person name="Amaro Gonzalez C."/>
        </authorList>
    </citation>
    <scope>NUCLEOTIDE SEQUENCE</scope>
</reference>
<sequence>MCFVFTTRFPLCNIILHLV</sequence>
<reference evidence="1" key="2">
    <citation type="journal article" date="2015" name="Fish Shellfish Immunol.">
        <title>Early steps in the European eel (Anguilla anguilla)-Vibrio vulnificus interaction in the gills: Role of the RtxA13 toxin.</title>
        <authorList>
            <person name="Callol A."/>
            <person name="Pajuelo D."/>
            <person name="Ebbesson L."/>
            <person name="Teles M."/>
            <person name="MacKenzie S."/>
            <person name="Amaro C."/>
        </authorList>
    </citation>
    <scope>NUCLEOTIDE SEQUENCE</scope>
</reference>